<protein>
    <submittedName>
        <fullName evidence="5">Transcriptional regulator</fullName>
    </submittedName>
</protein>
<dbReference type="SMART" id="SM00320">
    <property type="entry name" value="WD40"/>
    <property type="match status" value="4"/>
</dbReference>
<evidence type="ECO:0000256" key="1">
    <source>
        <dbReference type="ARBA" id="ARBA00022574"/>
    </source>
</evidence>
<keyword evidence="6" id="KW-1185">Reference proteome</keyword>
<accession>A0ABX7NPI7</accession>
<sequence>MWRRFRQNLDPDEMPGDPLGPPLLWPDGRHIAASGFGRIFLWDLATGECSQVLKTGAIGEPSFRLSCEPVLGRVLEGHKLRDFAIWDSADWRCIQTFAGHGEPVGAAAFVAEDRILSISGDSTAQSWNAWTGERLRTLDTRPLYALAKNPANNLVAVGGDSGTVLLLDGPTLEVRASFHLPMTTARHGPLSDERKRQIGIVWNRPSNLIRALTWHPDGEHLLCGSWDFVARMVHSRTGRVVREWHGHAHWVAAVAVEPSRGLLCTGSSDGTVRVWSLHSSECLAVHDVGHADIEGLLLHDGAIYVTCRRELVVIPLPGT</sequence>
<evidence type="ECO:0000256" key="4">
    <source>
        <dbReference type="SAM" id="MobiDB-lite"/>
    </source>
</evidence>
<evidence type="ECO:0000313" key="5">
    <source>
        <dbReference type="EMBL" id="QSQ19480.1"/>
    </source>
</evidence>
<proteinExistence type="predicted"/>
<dbReference type="InterPro" id="IPR011047">
    <property type="entry name" value="Quinoprotein_ADH-like_sf"/>
</dbReference>
<dbReference type="SUPFAM" id="SSF50998">
    <property type="entry name" value="Quinoprotein alcohol dehydrogenase-like"/>
    <property type="match status" value="1"/>
</dbReference>
<dbReference type="PANTHER" id="PTHR19848:SF8">
    <property type="entry name" value="F-BOX AND WD REPEAT DOMAIN CONTAINING 7"/>
    <property type="match status" value="1"/>
</dbReference>
<reference evidence="5 6" key="1">
    <citation type="submission" date="2021-02" db="EMBL/GenBank/DDBJ databases">
        <title>De Novo genome assembly of isolated myxobacteria.</title>
        <authorList>
            <person name="Stevens D.C."/>
        </authorList>
    </citation>
    <scope>NUCLEOTIDE SEQUENCE [LARGE SCALE GENOMIC DNA]</scope>
    <source>
        <strain evidence="6">SCPEA02</strain>
    </source>
</reference>
<dbReference type="InterPro" id="IPR015943">
    <property type="entry name" value="WD40/YVTN_repeat-like_dom_sf"/>
</dbReference>
<evidence type="ECO:0000313" key="6">
    <source>
        <dbReference type="Proteomes" id="UP000662747"/>
    </source>
</evidence>
<feature type="region of interest" description="Disordered" evidence="4">
    <location>
        <begin position="1"/>
        <end position="20"/>
    </location>
</feature>
<keyword evidence="2" id="KW-0677">Repeat</keyword>
<dbReference type="PROSITE" id="PS50294">
    <property type="entry name" value="WD_REPEATS_REGION"/>
    <property type="match status" value="1"/>
</dbReference>
<dbReference type="Proteomes" id="UP000662747">
    <property type="component" value="Chromosome"/>
</dbReference>
<gene>
    <name evidence="5" type="ORF">JY651_29695</name>
</gene>
<keyword evidence="1 3" id="KW-0853">WD repeat</keyword>
<dbReference type="PROSITE" id="PS50082">
    <property type="entry name" value="WD_REPEATS_2"/>
    <property type="match status" value="1"/>
</dbReference>
<dbReference type="InterPro" id="IPR001680">
    <property type="entry name" value="WD40_rpt"/>
</dbReference>
<name>A0ABX7NPI7_9BACT</name>
<feature type="repeat" description="WD" evidence="3">
    <location>
        <begin position="244"/>
        <end position="285"/>
    </location>
</feature>
<dbReference type="PANTHER" id="PTHR19848">
    <property type="entry name" value="WD40 REPEAT PROTEIN"/>
    <property type="match status" value="1"/>
</dbReference>
<dbReference type="Gene3D" id="2.130.10.10">
    <property type="entry name" value="YVTN repeat-like/Quinoprotein amine dehydrogenase"/>
    <property type="match status" value="2"/>
</dbReference>
<organism evidence="5 6">
    <name type="scientific">Pyxidicoccus parkwayensis</name>
    <dbReference type="NCBI Taxonomy" id="2813578"/>
    <lineage>
        <taxon>Bacteria</taxon>
        <taxon>Pseudomonadati</taxon>
        <taxon>Myxococcota</taxon>
        <taxon>Myxococcia</taxon>
        <taxon>Myxococcales</taxon>
        <taxon>Cystobacterineae</taxon>
        <taxon>Myxococcaceae</taxon>
        <taxon>Pyxidicoccus</taxon>
    </lineage>
</organism>
<dbReference type="Pfam" id="PF00400">
    <property type="entry name" value="WD40"/>
    <property type="match status" value="3"/>
</dbReference>
<dbReference type="RefSeq" id="WP_206721064.1">
    <property type="nucleotide sequence ID" value="NZ_CP071090.1"/>
</dbReference>
<evidence type="ECO:0000256" key="2">
    <source>
        <dbReference type="ARBA" id="ARBA00022737"/>
    </source>
</evidence>
<dbReference type="EMBL" id="CP071090">
    <property type="protein sequence ID" value="QSQ19480.1"/>
    <property type="molecule type" value="Genomic_DNA"/>
</dbReference>
<evidence type="ECO:0000256" key="3">
    <source>
        <dbReference type="PROSITE-ProRule" id="PRU00221"/>
    </source>
</evidence>